<dbReference type="Gene3D" id="3.30.530.20">
    <property type="match status" value="1"/>
</dbReference>
<dbReference type="InParanoid" id="A0A2P6N0A3"/>
<organism evidence="3 4">
    <name type="scientific">Planoprotostelium fungivorum</name>
    <dbReference type="NCBI Taxonomy" id="1890364"/>
    <lineage>
        <taxon>Eukaryota</taxon>
        <taxon>Amoebozoa</taxon>
        <taxon>Evosea</taxon>
        <taxon>Variosea</taxon>
        <taxon>Cavosteliida</taxon>
        <taxon>Cavosteliaceae</taxon>
        <taxon>Planoprotostelium</taxon>
    </lineage>
</organism>
<keyword evidence="4" id="KW-1185">Reference proteome</keyword>
<keyword evidence="1" id="KW-0446">Lipid-binding</keyword>
<dbReference type="PRINTS" id="PR00391">
    <property type="entry name" value="PITRANSFER"/>
</dbReference>
<dbReference type="Pfam" id="PF02121">
    <property type="entry name" value="IP_trans"/>
    <property type="match status" value="1"/>
</dbReference>
<evidence type="ECO:0000256" key="1">
    <source>
        <dbReference type="ARBA" id="ARBA00023121"/>
    </source>
</evidence>
<dbReference type="GO" id="GO:0008525">
    <property type="term" value="F:phosphatidylcholine transporter activity"/>
    <property type="evidence" value="ECO:0007669"/>
    <property type="project" value="TreeGrafter"/>
</dbReference>
<dbReference type="InterPro" id="IPR055261">
    <property type="entry name" value="PI_transfer_N"/>
</dbReference>
<dbReference type="GO" id="GO:0008526">
    <property type="term" value="F:phosphatidylinositol transfer activity"/>
    <property type="evidence" value="ECO:0007669"/>
    <property type="project" value="TreeGrafter"/>
</dbReference>
<dbReference type="AlphaFoldDB" id="A0A2P6N0A3"/>
<evidence type="ECO:0000313" key="4">
    <source>
        <dbReference type="Proteomes" id="UP000241769"/>
    </source>
</evidence>
<dbReference type="SUPFAM" id="SSF55961">
    <property type="entry name" value="Bet v1-like"/>
    <property type="match status" value="1"/>
</dbReference>
<gene>
    <name evidence="3" type="ORF">PROFUN_05609</name>
</gene>
<evidence type="ECO:0000313" key="3">
    <source>
        <dbReference type="EMBL" id="PRP77364.1"/>
    </source>
</evidence>
<name>A0A2P6N0A3_9EUKA</name>
<dbReference type="GO" id="GO:0005794">
    <property type="term" value="C:Golgi apparatus"/>
    <property type="evidence" value="ECO:0007669"/>
    <property type="project" value="UniProtKB-ARBA"/>
</dbReference>
<dbReference type="PANTHER" id="PTHR10658:SF11">
    <property type="entry name" value="VIBRATOR, ISOFORM B"/>
    <property type="match status" value="1"/>
</dbReference>
<dbReference type="PANTHER" id="PTHR10658">
    <property type="entry name" value="PHOSPHATIDYLINOSITOL TRANSFER PROTEIN"/>
    <property type="match status" value="1"/>
</dbReference>
<dbReference type="EMBL" id="MDYQ01000269">
    <property type="protein sequence ID" value="PRP77364.1"/>
    <property type="molecule type" value="Genomic_DNA"/>
</dbReference>
<proteinExistence type="predicted"/>
<comment type="caution">
    <text evidence="3">The sequence shown here is derived from an EMBL/GenBank/DDBJ whole genome shotgun (WGS) entry which is preliminary data.</text>
</comment>
<dbReference type="InterPro" id="IPR001666">
    <property type="entry name" value="PI_transfer"/>
</dbReference>
<protein>
    <recommendedName>
        <fullName evidence="2">Phosphatidylinositol transfer protein N-terminal domain-containing protein</fullName>
    </recommendedName>
</protein>
<feature type="domain" description="Phosphatidylinositol transfer protein N-terminal" evidence="2">
    <location>
        <begin position="173"/>
        <end position="420"/>
    </location>
</feature>
<sequence>MHLTWIIPRDAYVGPQNELTVVVAATSRFPELPHFIKLPGRDVNQSVNDLKLRSARISNSSGDIGRCGVLELQRGRGSLRRNGHVVSMLFSYKRKGVRSIFGCKAKEVTRHVHVTHVCVHPSWCSLPRSPDAADLVLGGIYFSGLTDIYSFILVFIFPEQEFRTLPPHLVKMVLVKEYRIPLPLTLEEYEKGLLYTVAKASETEGQGDLPMKVLENREFTNEEGFKKGIYTHRHIYVTNRLPDWGKKILSKSGTLLYVEEKSWNAYPDIKTVYTIPLFSSDKFEITVLSKHSADAGTKDNIHNLSSAEKQARQVDTIDIALDPLSDDRYYRKEEDPHLFYSSKTGRGPLKSGWQKNSRPIMCAYKLVTINFAYWGLRTKVERMLHDVIRNVYLTTHRQAFCWIDQWYPLTFDKIRSIEQQSIQRMNENSQHATEVKSQTITEKLSGIQYKTKQMIQEKKGKWVGRSKL</sequence>
<dbReference type="FunFam" id="3.30.530.20:FF:000028">
    <property type="entry name" value="Phosphatidylinositol transfer protein 5"/>
    <property type="match status" value="1"/>
</dbReference>
<dbReference type="STRING" id="1890364.A0A2P6N0A3"/>
<evidence type="ECO:0000259" key="2">
    <source>
        <dbReference type="Pfam" id="PF02121"/>
    </source>
</evidence>
<dbReference type="FunCoup" id="A0A2P6N0A3">
    <property type="interactions" value="46"/>
</dbReference>
<dbReference type="Proteomes" id="UP000241769">
    <property type="component" value="Unassembled WGS sequence"/>
</dbReference>
<dbReference type="GO" id="GO:0071944">
    <property type="term" value="C:cell periphery"/>
    <property type="evidence" value="ECO:0007669"/>
    <property type="project" value="UniProtKB-ARBA"/>
</dbReference>
<reference evidence="3 4" key="1">
    <citation type="journal article" date="2018" name="Genome Biol. Evol.">
        <title>Multiple Roots of Fruiting Body Formation in Amoebozoa.</title>
        <authorList>
            <person name="Hillmann F."/>
            <person name="Forbes G."/>
            <person name="Novohradska S."/>
            <person name="Ferling I."/>
            <person name="Riege K."/>
            <person name="Groth M."/>
            <person name="Westermann M."/>
            <person name="Marz M."/>
            <person name="Spaller T."/>
            <person name="Winckler T."/>
            <person name="Schaap P."/>
            <person name="Glockner G."/>
        </authorList>
    </citation>
    <scope>NUCLEOTIDE SEQUENCE [LARGE SCALE GENOMIC DNA]</scope>
    <source>
        <strain evidence="3 4">Jena</strain>
    </source>
</reference>
<dbReference type="GO" id="GO:0035091">
    <property type="term" value="F:phosphatidylinositol binding"/>
    <property type="evidence" value="ECO:0007669"/>
    <property type="project" value="TreeGrafter"/>
</dbReference>
<dbReference type="GO" id="GO:0031210">
    <property type="term" value="F:phosphatidylcholine binding"/>
    <property type="evidence" value="ECO:0007669"/>
    <property type="project" value="TreeGrafter"/>
</dbReference>
<accession>A0A2P6N0A3</accession>
<dbReference type="OrthoDB" id="18453at2759"/>
<dbReference type="InterPro" id="IPR023393">
    <property type="entry name" value="START-like_dom_sf"/>
</dbReference>